<keyword evidence="2" id="KW-1185">Reference proteome</keyword>
<sequence>MQLQPPSKPVEKHAEKVTKWPAGRSPLCHWWGFKRDVFPSAESLKSLFDYFAKHLPLSRTTHHCIVFRRCKREPLKMQISASARMQSGKIPRWWLKLARGLLQQAREDEVGGCVSSLFLLCRQRCTCSTSSGCPLRSGTGWFVEGATACAHTANARFARPSSSIRKLSQLYLGRANNQNQKLRQLLACSMGVHDLYRLAVPENLPGFASKRDRKTQVKVLLRKLLACGENRLNCVRNVGGLVKVLPRLKCLQLKAGFGDFWNELRKVAKAVTKQTTPECSLAAVLAFRLKLPADSPWRFYLTSADASAETRVMRVWTAAMERDSESDAD</sequence>
<evidence type="ECO:0000313" key="1">
    <source>
        <dbReference type="EMBL" id="KAJ7386011.1"/>
    </source>
</evidence>
<dbReference type="Proteomes" id="UP001163046">
    <property type="component" value="Unassembled WGS sequence"/>
</dbReference>
<name>A0A9W9ZQE9_9CNID</name>
<comment type="caution">
    <text evidence="1">The sequence shown here is derived from an EMBL/GenBank/DDBJ whole genome shotgun (WGS) entry which is preliminary data.</text>
</comment>
<evidence type="ECO:0000313" key="2">
    <source>
        <dbReference type="Proteomes" id="UP001163046"/>
    </source>
</evidence>
<proteinExistence type="predicted"/>
<dbReference type="AlphaFoldDB" id="A0A9W9ZQE9"/>
<dbReference type="EMBL" id="MU825878">
    <property type="protein sequence ID" value="KAJ7386011.1"/>
    <property type="molecule type" value="Genomic_DNA"/>
</dbReference>
<reference evidence="1" key="1">
    <citation type="submission" date="2023-01" db="EMBL/GenBank/DDBJ databases">
        <title>Genome assembly of the deep-sea coral Lophelia pertusa.</title>
        <authorList>
            <person name="Herrera S."/>
            <person name="Cordes E."/>
        </authorList>
    </citation>
    <scope>NUCLEOTIDE SEQUENCE</scope>
    <source>
        <strain evidence="1">USNM1676648</strain>
        <tissue evidence="1">Polyp</tissue>
    </source>
</reference>
<dbReference type="OrthoDB" id="6015169at2759"/>
<accession>A0A9W9ZQE9</accession>
<protein>
    <submittedName>
        <fullName evidence="1">Uncharacterized protein</fullName>
    </submittedName>
</protein>
<gene>
    <name evidence="1" type="ORF">OS493_012344</name>
</gene>
<organism evidence="1 2">
    <name type="scientific">Desmophyllum pertusum</name>
    <dbReference type="NCBI Taxonomy" id="174260"/>
    <lineage>
        <taxon>Eukaryota</taxon>
        <taxon>Metazoa</taxon>
        <taxon>Cnidaria</taxon>
        <taxon>Anthozoa</taxon>
        <taxon>Hexacorallia</taxon>
        <taxon>Scleractinia</taxon>
        <taxon>Caryophylliina</taxon>
        <taxon>Caryophylliidae</taxon>
        <taxon>Desmophyllum</taxon>
    </lineage>
</organism>